<feature type="non-terminal residue" evidence="1">
    <location>
        <position position="28"/>
    </location>
</feature>
<reference evidence="1" key="1">
    <citation type="submission" date="2021-02" db="EMBL/GenBank/DDBJ databases">
        <authorList>
            <person name="Nowell W R."/>
        </authorList>
    </citation>
    <scope>NUCLEOTIDE SEQUENCE</scope>
</reference>
<evidence type="ECO:0000313" key="1">
    <source>
        <dbReference type="EMBL" id="CAF5171119.1"/>
    </source>
</evidence>
<accession>A0A8S3GQM7</accession>
<organism evidence="1 2">
    <name type="scientific">Rotaria magnacalcarata</name>
    <dbReference type="NCBI Taxonomy" id="392030"/>
    <lineage>
        <taxon>Eukaryota</taxon>
        <taxon>Metazoa</taxon>
        <taxon>Spiralia</taxon>
        <taxon>Gnathifera</taxon>
        <taxon>Rotifera</taxon>
        <taxon>Eurotatoria</taxon>
        <taxon>Bdelloidea</taxon>
        <taxon>Philodinida</taxon>
        <taxon>Philodinidae</taxon>
        <taxon>Rotaria</taxon>
    </lineage>
</organism>
<dbReference type="Proteomes" id="UP000681720">
    <property type="component" value="Unassembled WGS sequence"/>
</dbReference>
<comment type="caution">
    <text evidence="1">The sequence shown here is derived from an EMBL/GenBank/DDBJ whole genome shotgun (WGS) entry which is preliminary data.</text>
</comment>
<proteinExistence type="predicted"/>
<dbReference type="AlphaFoldDB" id="A0A8S3GQM7"/>
<sequence length="28" mass="3043">MQLIEPPGEVFDLVQMDFAGPLPQSING</sequence>
<gene>
    <name evidence="1" type="ORF">GIL414_LOCUS66845</name>
</gene>
<dbReference type="EMBL" id="CAJOBJ010320300">
    <property type="protein sequence ID" value="CAF5171119.1"/>
    <property type="molecule type" value="Genomic_DNA"/>
</dbReference>
<evidence type="ECO:0000313" key="2">
    <source>
        <dbReference type="Proteomes" id="UP000681720"/>
    </source>
</evidence>
<name>A0A8S3GQM7_9BILA</name>
<protein>
    <submittedName>
        <fullName evidence="1">Uncharacterized protein</fullName>
    </submittedName>
</protein>